<dbReference type="InterPro" id="IPR036291">
    <property type="entry name" value="NAD(P)-bd_dom_sf"/>
</dbReference>
<protein>
    <submittedName>
        <fullName evidence="2">NAD(P)-binding protein</fullName>
    </submittedName>
</protein>
<evidence type="ECO:0000313" key="3">
    <source>
        <dbReference type="Proteomes" id="UP001304895"/>
    </source>
</evidence>
<accession>A0AAN6UBQ1</accession>
<organism evidence="2 3">
    <name type="scientific">Trichocladium antarcticum</name>
    <dbReference type="NCBI Taxonomy" id="1450529"/>
    <lineage>
        <taxon>Eukaryota</taxon>
        <taxon>Fungi</taxon>
        <taxon>Dikarya</taxon>
        <taxon>Ascomycota</taxon>
        <taxon>Pezizomycotina</taxon>
        <taxon>Sordariomycetes</taxon>
        <taxon>Sordariomycetidae</taxon>
        <taxon>Sordariales</taxon>
        <taxon>Chaetomiaceae</taxon>
        <taxon>Trichocladium</taxon>
    </lineage>
</organism>
<dbReference type="Proteomes" id="UP001304895">
    <property type="component" value="Unassembled WGS sequence"/>
</dbReference>
<reference evidence="2" key="2">
    <citation type="submission" date="2023-05" db="EMBL/GenBank/DDBJ databases">
        <authorList>
            <consortium name="Lawrence Berkeley National Laboratory"/>
            <person name="Steindorff A."/>
            <person name="Hensen N."/>
            <person name="Bonometti L."/>
            <person name="Westerberg I."/>
            <person name="Brannstrom I.O."/>
            <person name="Guillou S."/>
            <person name="Cros-Aarteil S."/>
            <person name="Calhoun S."/>
            <person name="Haridas S."/>
            <person name="Kuo A."/>
            <person name="Mondo S."/>
            <person name="Pangilinan J."/>
            <person name="Riley R."/>
            <person name="Labutti K."/>
            <person name="Andreopoulos B."/>
            <person name="Lipzen A."/>
            <person name="Chen C."/>
            <person name="Yanf M."/>
            <person name="Daum C."/>
            <person name="Ng V."/>
            <person name="Clum A."/>
            <person name="Ohm R."/>
            <person name="Martin F."/>
            <person name="Silar P."/>
            <person name="Natvig D."/>
            <person name="Lalanne C."/>
            <person name="Gautier V."/>
            <person name="Ament-Velasquez S.L."/>
            <person name="Kruys A."/>
            <person name="Hutchinson M.I."/>
            <person name="Powell A.J."/>
            <person name="Barry K."/>
            <person name="Miller A.N."/>
            <person name="Grigoriev I.V."/>
            <person name="Debuchy R."/>
            <person name="Gladieux P."/>
            <person name="Thoren M.H."/>
            <person name="Johannesson H."/>
        </authorList>
    </citation>
    <scope>NUCLEOTIDE SEQUENCE</scope>
    <source>
        <strain evidence="2">CBS 123565</strain>
    </source>
</reference>
<evidence type="ECO:0000259" key="1">
    <source>
        <dbReference type="Pfam" id="PF13460"/>
    </source>
</evidence>
<dbReference type="PANTHER" id="PTHR43162:SF1">
    <property type="entry name" value="PRESTALK A DIFFERENTIATION PROTEIN A"/>
    <property type="match status" value="1"/>
</dbReference>
<feature type="domain" description="NAD(P)-binding" evidence="1">
    <location>
        <begin position="117"/>
        <end position="226"/>
    </location>
</feature>
<dbReference type="Pfam" id="PF13460">
    <property type="entry name" value="NAD_binding_10"/>
    <property type="match status" value="1"/>
</dbReference>
<proteinExistence type="predicted"/>
<dbReference type="EMBL" id="MU853444">
    <property type="protein sequence ID" value="KAK4130038.1"/>
    <property type="molecule type" value="Genomic_DNA"/>
</dbReference>
<dbReference type="AlphaFoldDB" id="A0AAN6UBQ1"/>
<comment type="caution">
    <text evidence="2">The sequence shown here is derived from an EMBL/GenBank/DDBJ whole genome shotgun (WGS) entry which is preliminary data.</text>
</comment>
<dbReference type="Gene3D" id="3.40.50.720">
    <property type="entry name" value="NAD(P)-binding Rossmann-like Domain"/>
    <property type="match status" value="1"/>
</dbReference>
<sequence length="404" mass="43858">MQEWERNRGLWSARMRTRGGCGSEEWVVRNLRRCKRRKWVPVPSLRRTCPALSRQDAASETRPTALFPDYQSHTDQGGGAILSNIQPAITQHTTNNPTLIANAPPTATMHITVVPASPKTGQAAIRALLADPARPTVKGVYRNLARVPAEFTSNPRFEAVQGDVEDASSLDVAGSDAVFTITPPIYDEQDIVAHARNVSENVRAAVQRAGSVARLVLLSSAGAQYDTGTGEILSNHAAEVALADAAPEVVFVRGAYFMENWAMCLETIPAGFFFSTLTPMDYGLPMIAVQDIGAACAAELLATGTPLASRPYVFELHGPRLYTSVDVQKAFEEATGRSLEIRPVERDGLVDFYNAVFPPAVAKLYAEMNASFLEGGVLHQNPNPTREVRKGKTELVEALKQLCA</sequence>
<dbReference type="Gene3D" id="3.90.25.10">
    <property type="entry name" value="UDP-galactose 4-epimerase, domain 1"/>
    <property type="match status" value="1"/>
</dbReference>
<dbReference type="InterPro" id="IPR016040">
    <property type="entry name" value="NAD(P)-bd_dom"/>
</dbReference>
<reference evidence="2" key="1">
    <citation type="journal article" date="2023" name="Mol. Phylogenet. Evol.">
        <title>Genome-scale phylogeny and comparative genomics of the fungal order Sordariales.</title>
        <authorList>
            <person name="Hensen N."/>
            <person name="Bonometti L."/>
            <person name="Westerberg I."/>
            <person name="Brannstrom I.O."/>
            <person name="Guillou S."/>
            <person name="Cros-Aarteil S."/>
            <person name="Calhoun S."/>
            <person name="Haridas S."/>
            <person name="Kuo A."/>
            <person name="Mondo S."/>
            <person name="Pangilinan J."/>
            <person name="Riley R."/>
            <person name="LaButti K."/>
            <person name="Andreopoulos B."/>
            <person name="Lipzen A."/>
            <person name="Chen C."/>
            <person name="Yan M."/>
            <person name="Daum C."/>
            <person name="Ng V."/>
            <person name="Clum A."/>
            <person name="Steindorff A."/>
            <person name="Ohm R.A."/>
            <person name="Martin F."/>
            <person name="Silar P."/>
            <person name="Natvig D.O."/>
            <person name="Lalanne C."/>
            <person name="Gautier V."/>
            <person name="Ament-Velasquez S.L."/>
            <person name="Kruys A."/>
            <person name="Hutchinson M.I."/>
            <person name="Powell A.J."/>
            <person name="Barry K."/>
            <person name="Miller A.N."/>
            <person name="Grigoriev I.V."/>
            <person name="Debuchy R."/>
            <person name="Gladieux P."/>
            <person name="Hiltunen Thoren M."/>
            <person name="Johannesson H."/>
        </authorList>
    </citation>
    <scope>NUCLEOTIDE SEQUENCE</scope>
    <source>
        <strain evidence="2">CBS 123565</strain>
    </source>
</reference>
<dbReference type="SUPFAM" id="SSF51735">
    <property type="entry name" value="NAD(P)-binding Rossmann-fold domains"/>
    <property type="match status" value="1"/>
</dbReference>
<name>A0AAN6UBQ1_9PEZI</name>
<gene>
    <name evidence="2" type="ORF">BT67DRAFT_458985</name>
</gene>
<keyword evidence="3" id="KW-1185">Reference proteome</keyword>
<evidence type="ECO:0000313" key="2">
    <source>
        <dbReference type="EMBL" id="KAK4130038.1"/>
    </source>
</evidence>
<dbReference type="InterPro" id="IPR051604">
    <property type="entry name" value="Ergot_Alk_Oxidoreductase"/>
</dbReference>
<dbReference type="PANTHER" id="PTHR43162">
    <property type="match status" value="1"/>
</dbReference>